<evidence type="ECO:0000259" key="12">
    <source>
        <dbReference type="PROSITE" id="PS50002"/>
    </source>
</evidence>
<dbReference type="SUPFAM" id="SSF57889">
    <property type="entry name" value="Cysteine-rich domain"/>
    <property type="match status" value="1"/>
</dbReference>
<dbReference type="InterPro" id="IPR020454">
    <property type="entry name" value="DAG/PE-bd"/>
</dbReference>
<dbReference type="InterPro" id="IPR001060">
    <property type="entry name" value="FCH_dom"/>
</dbReference>
<dbReference type="GO" id="GO:0030864">
    <property type="term" value="C:cortical actin cytoskeleton"/>
    <property type="evidence" value="ECO:0007669"/>
    <property type="project" value="UniProtKB-ARBA"/>
</dbReference>
<evidence type="ECO:0000256" key="1">
    <source>
        <dbReference type="ARBA" id="ARBA00022443"/>
    </source>
</evidence>
<dbReference type="Pfam" id="PF00611">
    <property type="entry name" value="FCH"/>
    <property type="match status" value="1"/>
</dbReference>
<feature type="region of interest" description="Disordered" evidence="11">
    <location>
        <begin position="458"/>
        <end position="553"/>
    </location>
</feature>
<feature type="domain" description="SH3" evidence="12">
    <location>
        <begin position="578"/>
        <end position="637"/>
    </location>
</feature>
<keyword evidence="4 9" id="KW-0175">Coiled coil</keyword>
<dbReference type="CDD" id="cd11912">
    <property type="entry name" value="SH3_Bzz1_1"/>
    <property type="match status" value="1"/>
</dbReference>
<dbReference type="EMBL" id="PHWZ01000278">
    <property type="protein sequence ID" value="TEY50249.1"/>
    <property type="molecule type" value="Genomic_DNA"/>
</dbReference>
<keyword evidence="1 8" id="KW-0728">SH3 domain</keyword>
<organism evidence="15 16">
    <name type="scientific">Botryotinia calthae</name>
    <dbReference type="NCBI Taxonomy" id="38488"/>
    <lineage>
        <taxon>Eukaryota</taxon>
        <taxon>Fungi</taxon>
        <taxon>Dikarya</taxon>
        <taxon>Ascomycota</taxon>
        <taxon>Pezizomycotina</taxon>
        <taxon>Leotiomycetes</taxon>
        <taxon>Helotiales</taxon>
        <taxon>Sclerotiniaceae</taxon>
        <taxon>Botryotinia</taxon>
    </lineage>
</organism>
<reference evidence="15 16" key="1">
    <citation type="submission" date="2017-11" db="EMBL/GenBank/DDBJ databases">
        <title>Comparative genomics of Botrytis spp.</title>
        <authorList>
            <person name="Valero-Jimenez C.A."/>
            <person name="Tapia P."/>
            <person name="Veloso J."/>
            <person name="Silva-Moreno E."/>
            <person name="Staats M."/>
            <person name="Valdes J.H."/>
            <person name="Van Kan J.A.L."/>
        </authorList>
    </citation>
    <scope>NUCLEOTIDE SEQUENCE [LARGE SCALE GENOMIC DNA]</scope>
    <source>
        <strain evidence="15 16">MUCL2830</strain>
    </source>
</reference>
<dbReference type="SUPFAM" id="SSF103657">
    <property type="entry name" value="BAR/IMD domain-like"/>
    <property type="match status" value="1"/>
</dbReference>
<evidence type="ECO:0000256" key="4">
    <source>
        <dbReference type="ARBA" id="ARBA00023054"/>
    </source>
</evidence>
<keyword evidence="2" id="KW-0479">Metal-binding</keyword>
<dbReference type="PANTHER" id="PTHR15735:SF21">
    <property type="entry name" value="PROTEIN NERVOUS WRECK"/>
    <property type="match status" value="1"/>
</dbReference>
<dbReference type="Pfam" id="PF14604">
    <property type="entry name" value="SH3_9"/>
    <property type="match status" value="1"/>
</dbReference>
<sequence length="733" mass="81660">MAEVDIAPQFGLELKDGFKSANAWVANGINWIGSDIEGFYRERSIIEKEYSAKLAALAKKYYEKKTKKSSSLSVGDTPVMTPGSLESASLTTWTTQLTTLESRAAEHDRFGGELITQVAEPLKVLGGRYDEIRKRHVEYAEKLEKERDATYADLRKMKGKYDAVCQEVENKRKKAESSFDYSKTKAQNAYQQQILEMHNVKNSYLIAINVTNKQKEKYYHEYIPDLLDSLQDLYESRTIKLNVIWSLAAQLEKGMLERSTEFVNHVLVEIPRNQPSLDCMMFVRHNVGTWQEPPDKPFEPSPVWHDDDAMMVGDTAKVFLRNVLSKSKNQLGDLRREVDLKRREVESTKRVKQQIREVKDKRDEVEVVRAIFALQEELHQVDHRRLTAEVETSTITEAVGDVTLGSKSHNFKSQTFKIPTNCDLCGERIWGLSAKGFDCRDCGYTCHSKCEMKVPAECPGEQTKDEKKKLKTERQEAANAVKAPGTGLADSVTELPTMSRSNTMNSLSSGYAASAHRSISAKSPTEETPPDAAGDRRRSISSSLKPGGLIKKNRVVAPPPTAYVSELPGSSVADLSASKEPRGRMLYAYDANGGEEVTVSEGEEITILEPDDGGWTKIKHGSKEGLVPTAYLEILPPSSPPNPTTRPISIISISGSSISAGKKQGPVVAPKRGAKKLKYVEALYEYTARTDAEHNMAEGERFVLIKDDPGDGWMEVEKGGHVKSVPANYVQIV</sequence>
<dbReference type="OrthoDB" id="8783038at2759"/>
<evidence type="ECO:0000256" key="7">
    <source>
        <dbReference type="ARBA" id="ARBA00074946"/>
    </source>
</evidence>
<feature type="compositionally biased region" description="Basic and acidic residues" evidence="11">
    <location>
        <begin position="462"/>
        <end position="476"/>
    </location>
</feature>
<dbReference type="FunFam" id="3.30.60.20:FF:000040">
    <property type="entry name" value="Actin polymerization protein Bzz1"/>
    <property type="match status" value="1"/>
</dbReference>
<comment type="function">
    <text evidence="5">Plays a role in endocytosis and trafficking to the vacuole. Functions with type I myosins to restore polarity of the actin cytoskeleton after NaCl stress.</text>
</comment>
<dbReference type="Pfam" id="PF00130">
    <property type="entry name" value="C1_1"/>
    <property type="match status" value="1"/>
</dbReference>
<comment type="caution">
    <text evidence="15">The sequence shown here is derived from an EMBL/GenBank/DDBJ whole genome shotgun (WGS) entry which is preliminary data.</text>
</comment>
<feature type="compositionally biased region" description="Polar residues" evidence="11">
    <location>
        <begin position="494"/>
        <end position="511"/>
    </location>
</feature>
<dbReference type="InterPro" id="IPR035459">
    <property type="entry name" value="Bzz1_SH3_1"/>
</dbReference>
<dbReference type="STRING" id="38488.A0A4Y8CV99"/>
<evidence type="ECO:0000256" key="3">
    <source>
        <dbReference type="ARBA" id="ARBA00022833"/>
    </source>
</evidence>
<evidence type="ECO:0000259" key="13">
    <source>
        <dbReference type="PROSITE" id="PS50081"/>
    </source>
</evidence>
<dbReference type="Proteomes" id="UP000297299">
    <property type="component" value="Unassembled WGS sequence"/>
</dbReference>
<dbReference type="GO" id="GO:0046872">
    <property type="term" value="F:metal ion binding"/>
    <property type="evidence" value="ECO:0007669"/>
    <property type="project" value="UniProtKB-KW"/>
</dbReference>
<dbReference type="SUPFAM" id="SSF50044">
    <property type="entry name" value="SH3-domain"/>
    <property type="match status" value="2"/>
</dbReference>
<dbReference type="InterPro" id="IPR031160">
    <property type="entry name" value="F_BAR_dom"/>
</dbReference>
<dbReference type="SMART" id="SM00326">
    <property type="entry name" value="SH3"/>
    <property type="match status" value="2"/>
</dbReference>
<dbReference type="CDD" id="cd20824">
    <property type="entry name" value="C1_SpBZZ1-like"/>
    <property type="match status" value="1"/>
</dbReference>
<dbReference type="Pfam" id="PF00018">
    <property type="entry name" value="SH3_1"/>
    <property type="match status" value="1"/>
</dbReference>
<dbReference type="PROSITE" id="PS51741">
    <property type="entry name" value="F_BAR"/>
    <property type="match status" value="1"/>
</dbReference>
<evidence type="ECO:0000256" key="5">
    <source>
        <dbReference type="ARBA" id="ARBA00054085"/>
    </source>
</evidence>
<dbReference type="AlphaFoldDB" id="A0A4Y8CV99"/>
<comment type="similarity">
    <text evidence="6">Belongs to the BZZ1 family.</text>
</comment>
<evidence type="ECO:0000256" key="8">
    <source>
        <dbReference type="PROSITE-ProRule" id="PRU00192"/>
    </source>
</evidence>
<dbReference type="SMART" id="SM00055">
    <property type="entry name" value="FCH"/>
    <property type="match status" value="1"/>
</dbReference>
<evidence type="ECO:0000256" key="10">
    <source>
        <dbReference type="SAM" id="Coils"/>
    </source>
</evidence>
<evidence type="ECO:0000313" key="15">
    <source>
        <dbReference type="EMBL" id="TEY50249.1"/>
    </source>
</evidence>
<feature type="domain" description="SH3" evidence="12">
    <location>
        <begin position="675"/>
        <end position="733"/>
    </location>
</feature>
<dbReference type="PANTHER" id="PTHR15735">
    <property type="entry name" value="FCH AND DOUBLE SH3 DOMAINS PROTEIN"/>
    <property type="match status" value="1"/>
</dbReference>
<dbReference type="InterPro" id="IPR001452">
    <property type="entry name" value="SH3_domain"/>
</dbReference>
<dbReference type="PROSITE" id="PS50002">
    <property type="entry name" value="SH3"/>
    <property type="match status" value="2"/>
</dbReference>
<dbReference type="Gene3D" id="3.30.60.20">
    <property type="match status" value="1"/>
</dbReference>
<evidence type="ECO:0000256" key="9">
    <source>
        <dbReference type="PROSITE-ProRule" id="PRU01077"/>
    </source>
</evidence>
<evidence type="ECO:0000313" key="16">
    <source>
        <dbReference type="Proteomes" id="UP000297299"/>
    </source>
</evidence>
<evidence type="ECO:0000256" key="11">
    <source>
        <dbReference type="SAM" id="MobiDB-lite"/>
    </source>
</evidence>
<dbReference type="FunFam" id="1.20.1270.60:FF:000060">
    <property type="entry name" value="Actin polymerization protein Bzz1"/>
    <property type="match status" value="1"/>
</dbReference>
<dbReference type="InterPro" id="IPR002219">
    <property type="entry name" value="PKC_DAG/PE"/>
</dbReference>
<dbReference type="PROSITE" id="PS50081">
    <property type="entry name" value="ZF_DAG_PE_2"/>
    <property type="match status" value="1"/>
</dbReference>
<feature type="domain" description="F-BAR" evidence="14">
    <location>
        <begin position="8"/>
        <end position="278"/>
    </location>
</feature>
<dbReference type="Gene3D" id="2.30.30.40">
    <property type="entry name" value="SH3 Domains"/>
    <property type="match status" value="2"/>
</dbReference>
<proteinExistence type="inferred from homology"/>
<dbReference type="Gene3D" id="1.20.1270.60">
    <property type="entry name" value="Arfaptin homology (AH) domain/BAR domain"/>
    <property type="match status" value="1"/>
</dbReference>
<dbReference type="PRINTS" id="PR00008">
    <property type="entry name" value="DAGPEDOMAIN"/>
</dbReference>
<dbReference type="InterPro" id="IPR036028">
    <property type="entry name" value="SH3-like_dom_sf"/>
</dbReference>
<dbReference type="GO" id="GO:0030833">
    <property type="term" value="P:regulation of actin filament polymerization"/>
    <property type="evidence" value="ECO:0007669"/>
    <property type="project" value="TreeGrafter"/>
</dbReference>
<dbReference type="InterPro" id="IPR027267">
    <property type="entry name" value="AH/BAR_dom_sf"/>
</dbReference>
<dbReference type="InterPro" id="IPR046349">
    <property type="entry name" value="C1-like_sf"/>
</dbReference>
<evidence type="ECO:0000256" key="6">
    <source>
        <dbReference type="ARBA" id="ARBA00061387"/>
    </source>
</evidence>
<evidence type="ECO:0000256" key="2">
    <source>
        <dbReference type="ARBA" id="ARBA00022723"/>
    </source>
</evidence>
<protein>
    <recommendedName>
        <fullName evidence="7">Protein BZZ1</fullName>
    </recommendedName>
</protein>
<name>A0A4Y8CV99_9HELO</name>
<dbReference type="PROSITE" id="PS00479">
    <property type="entry name" value="ZF_DAG_PE_1"/>
    <property type="match status" value="1"/>
</dbReference>
<dbReference type="GO" id="GO:0045010">
    <property type="term" value="P:actin nucleation"/>
    <property type="evidence" value="ECO:0007669"/>
    <property type="project" value="UniProtKB-ARBA"/>
</dbReference>
<evidence type="ECO:0000259" key="14">
    <source>
        <dbReference type="PROSITE" id="PS51741"/>
    </source>
</evidence>
<feature type="coiled-coil region" evidence="10">
    <location>
        <begin position="129"/>
        <end position="160"/>
    </location>
</feature>
<dbReference type="SMART" id="SM00109">
    <property type="entry name" value="C1"/>
    <property type="match status" value="1"/>
</dbReference>
<accession>A0A4Y8CV99</accession>
<feature type="domain" description="Phorbol-ester/DAG-type" evidence="13">
    <location>
        <begin position="408"/>
        <end position="458"/>
    </location>
</feature>
<dbReference type="FunFam" id="2.30.30.40:FF:000161">
    <property type="entry name" value="Actin polymerization protein Bzz1"/>
    <property type="match status" value="1"/>
</dbReference>
<gene>
    <name evidence="15" type="ORF">BOTCAL_0279g00040</name>
</gene>
<keyword evidence="3" id="KW-0862">Zinc</keyword>
<keyword evidence="16" id="KW-1185">Reference proteome</keyword>